<dbReference type="OrthoDB" id="6196672at2"/>
<comment type="caution">
    <text evidence="1">The sequence shown here is derived from an EMBL/GenBank/DDBJ whole genome shotgun (WGS) entry which is preliminary data.</text>
</comment>
<dbReference type="RefSeq" id="WP_128321969.1">
    <property type="nucleotide sequence ID" value="NZ_QJRG01000033.1"/>
</dbReference>
<evidence type="ECO:0000313" key="2">
    <source>
        <dbReference type="Proteomes" id="UP000288983"/>
    </source>
</evidence>
<protein>
    <submittedName>
        <fullName evidence="1">Uncharacterized protein</fullName>
    </submittedName>
</protein>
<organism evidence="1 2">
    <name type="scientific">Pseudomonas alkylphenolica</name>
    <dbReference type="NCBI Taxonomy" id="237609"/>
    <lineage>
        <taxon>Bacteria</taxon>
        <taxon>Pseudomonadati</taxon>
        <taxon>Pseudomonadota</taxon>
        <taxon>Gammaproteobacteria</taxon>
        <taxon>Pseudomonadales</taxon>
        <taxon>Pseudomonadaceae</taxon>
        <taxon>Pseudomonas</taxon>
    </lineage>
</organism>
<accession>A0A443ZZF5</accession>
<evidence type="ECO:0000313" key="1">
    <source>
        <dbReference type="EMBL" id="RWU26857.1"/>
    </source>
</evidence>
<gene>
    <name evidence="1" type="ORF">DM813_03225</name>
</gene>
<dbReference type="EMBL" id="QJRG01000033">
    <property type="protein sequence ID" value="RWU26857.1"/>
    <property type="molecule type" value="Genomic_DNA"/>
</dbReference>
<name>A0A443ZZF5_9PSED</name>
<reference evidence="1 2" key="1">
    <citation type="submission" date="2018-06" db="EMBL/GenBank/DDBJ databases">
        <title>Bacteria isolated from soil of Wuhan.</title>
        <authorList>
            <person name="Wei X."/>
            <person name="Chunhua H."/>
        </authorList>
    </citation>
    <scope>NUCLEOTIDE SEQUENCE [LARGE SCALE GENOMIC DNA]</scope>
    <source>
        <strain evidence="2">xwS2</strain>
    </source>
</reference>
<dbReference type="Proteomes" id="UP000288983">
    <property type="component" value="Unassembled WGS sequence"/>
</dbReference>
<sequence length="103" mass="11258">MKIETGTWNALRINIDGKTRIMVTGSVISALESTPSLIHEGQRKAADFPECFRLEAQPAPDLTVQLPIHAVSCTINNRTGRTPIEITHQGHELVSLVLDAEDA</sequence>
<dbReference type="AlphaFoldDB" id="A0A443ZZF5"/>
<proteinExistence type="predicted"/>